<protein>
    <recommendedName>
        <fullName evidence="4">Tetratricopeptide repeat protein</fullName>
    </recommendedName>
</protein>
<evidence type="ECO:0000313" key="3">
    <source>
        <dbReference type="Proteomes" id="UP001056649"/>
    </source>
</evidence>
<evidence type="ECO:0000313" key="2">
    <source>
        <dbReference type="EMBL" id="USF88478.1"/>
    </source>
</evidence>
<accession>A0A9J7A040</accession>
<keyword evidence="1" id="KW-0175">Coiled coil</keyword>
<dbReference type="AlphaFoldDB" id="A0A9J7A040"/>
<reference evidence="2" key="1">
    <citation type="journal article" date="2022" name="Mol. Ecol. Resour.">
        <title>The complete and closed genome of the facultative generalist Candidatus Endoriftia persephone from deep-sea hydrothermal vents.</title>
        <authorList>
            <person name="de Oliveira A.L."/>
            <person name="Srivastava A."/>
            <person name="Espada-Hinojosa S."/>
            <person name="Bright M."/>
        </authorList>
    </citation>
    <scope>NUCLEOTIDE SEQUENCE</scope>
    <source>
        <strain evidence="2">Tica-EPR-9o50.N</strain>
    </source>
</reference>
<organism evidence="2 3">
    <name type="scientific">Candidatus Endoriftia persephonae</name>
    <dbReference type="NCBI Taxonomy" id="393765"/>
    <lineage>
        <taxon>Bacteria</taxon>
        <taxon>Pseudomonadati</taxon>
        <taxon>Pseudomonadota</taxon>
        <taxon>Gammaproteobacteria</taxon>
        <taxon>Chromatiales</taxon>
        <taxon>Sedimenticolaceae</taxon>
        <taxon>Candidatus Endoriftia</taxon>
    </lineage>
</organism>
<name>A0A9J7A040_9GAMM</name>
<dbReference type="Proteomes" id="UP001056649">
    <property type="component" value="Chromosome"/>
</dbReference>
<dbReference type="InterPro" id="IPR011990">
    <property type="entry name" value="TPR-like_helical_dom_sf"/>
</dbReference>
<evidence type="ECO:0008006" key="4">
    <source>
        <dbReference type="Google" id="ProtNLM"/>
    </source>
</evidence>
<dbReference type="EMBL" id="CP090569">
    <property type="protein sequence ID" value="USF88478.1"/>
    <property type="molecule type" value="Genomic_DNA"/>
</dbReference>
<proteinExistence type="predicted"/>
<gene>
    <name evidence="2" type="ORF">L0Y14_04375</name>
</gene>
<sequence>MSRTAFIARLGGALLTVALGGVVLAESAPPSAGVRDLHYGEALFQLFQQRNFTAITHLQMAQAQGLMQAQGDEPALILGGLYLAYGLHDEAEPLFERLLARAAKPVVRDRAWLQLARLHQQQRRTERAATAFEQIGEALPEPLQHQRRELAGLIALAQGAPGLAAAQLQSTAEDDDWQGFHLFNRALAEFGQGRQQAGRALLQQLSQLDADDEEHRALRDRANLLLGLLLLEAGENAAAQAPLQRVRLQGIHSNRALLALGWAAFRQQQFEQALSPWQALAARAPADPAVQQALLLIPQALQQLQAESEALKRYRQALDSYKQELAALDQALQAVAGGALLPTLSTIDETSSVGDLPPAADPVLQRRLFDLLAQHRFRQAYQDYLDLGFLHTNLSHWSATIESYDQMLAVRQSAYTRQLPRAEAALSDQSLQSLRQRHDELLEKEHKLAGGSQPMRLADAKEQAQLVRIESIERRLDTLGDVAGLEEKRQRLRLMKGLLRWQVESDFKPRFWQFSKDLRSVNTELEQSERQRQRLQQAVQQAPGRFKGFAMRIDALKARIAELQPALNQTLQAQADELKRLASESLQQRKVGLDGLRARARFALAQLQDRAASRAGATP</sequence>
<dbReference type="RefSeq" id="WP_040819420.1">
    <property type="nucleotide sequence ID" value="NZ_CP090569.1"/>
</dbReference>
<evidence type="ECO:0000256" key="1">
    <source>
        <dbReference type="SAM" id="Coils"/>
    </source>
</evidence>
<dbReference type="KEGG" id="eps:L0Y14_04375"/>
<feature type="coiled-coil region" evidence="1">
    <location>
        <begin position="304"/>
        <end position="331"/>
    </location>
</feature>
<keyword evidence="3" id="KW-1185">Reference proteome</keyword>
<dbReference type="Gene3D" id="1.25.40.10">
    <property type="entry name" value="Tetratricopeptide repeat domain"/>
    <property type="match status" value="2"/>
</dbReference>
<dbReference type="SUPFAM" id="SSF48452">
    <property type="entry name" value="TPR-like"/>
    <property type="match status" value="2"/>
</dbReference>